<accession>A0ABW1TG56</accession>
<keyword evidence="3" id="KW-0812">Transmembrane</keyword>
<feature type="domain" description="MucBP" evidence="5">
    <location>
        <begin position="831"/>
        <end position="891"/>
    </location>
</feature>
<organism evidence="8 9">
    <name type="scientific">Levilactobacillus fujinensis</name>
    <dbReference type="NCBI Taxonomy" id="2486024"/>
    <lineage>
        <taxon>Bacteria</taxon>
        <taxon>Bacillati</taxon>
        <taxon>Bacillota</taxon>
        <taxon>Bacilli</taxon>
        <taxon>Lactobacillales</taxon>
        <taxon>Lactobacillaceae</taxon>
        <taxon>Levilactobacillus</taxon>
    </lineage>
</organism>
<feature type="domain" description="MucBP" evidence="5">
    <location>
        <begin position="1052"/>
        <end position="1110"/>
    </location>
</feature>
<feature type="region of interest" description="Disordered" evidence="2">
    <location>
        <begin position="1127"/>
        <end position="1153"/>
    </location>
</feature>
<feature type="domain" description="MucBP" evidence="5">
    <location>
        <begin position="977"/>
        <end position="1037"/>
    </location>
</feature>
<dbReference type="Pfam" id="PF17883">
    <property type="entry name" value="MBG"/>
    <property type="match status" value="1"/>
</dbReference>
<keyword evidence="3" id="KW-0472">Membrane</keyword>
<feature type="compositionally biased region" description="Low complexity" evidence="2">
    <location>
        <begin position="1127"/>
        <end position="1137"/>
    </location>
</feature>
<evidence type="ECO:0000313" key="9">
    <source>
        <dbReference type="Proteomes" id="UP001596283"/>
    </source>
</evidence>
<evidence type="ECO:0000256" key="3">
    <source>
        <dbReference type="SAM" id="Phobius"/>
    </source>
</evidence>
<keyword evidence="3" id="KW-1133">Transmembrane helix</keyword>
<evidence type="ECO:0000256" key="4">
    <source>
        <dbReference type="SAM" id="SignalP"/>
    </source>
</evidence>
<feature type="compositionally biased region" description="Polar residues" evidence="2">
    <location>
        <begin position="65"/>
        <end position="84"/>
    </location>
</feature>
<keyword evidence="9" id="KW-1185">Reference proteome</keyword>
<feature type="chain" id="PRO_5045535801" evidence="4">
    <location>
        <begin position="34"/>
        <end position="1244"/>
    </location>
</feature>
<evidence type="ECO:0000313" key="8">
    <source>
        <dbReference type="EMBL" id="MFC6260976.1"/>
    </source>
</evidence>
<dbReference type="Gene3D" id="3.10.430.110">
    <property type="match status" value="1"/>
</dbReference>
<dbReference type="InterPro" id="IPR032675">
    <property type="entry name" value="LRR_dom_sf"/>
</dbReference>
<dbReference type="RefSeq" id="WP_125686193.1">
    <property type="nucleotide sequence ID" value="NZ_JBHSSI010000048.1"/>
</dbReference>
<dbReference type="InterPro" id="IPR041286">
    <property type="entry name" value="MBG_2"/>
</dbReference>
<sequence>MGQVVGNKSWVYMGVTLASLSLGSLGLTVKAHADVQSEANSSTPNVTATTESSIAATGELEQDAKSVTNEQETDPTKTTPPVTENQKKASEPTADESQDTPDLAAIKAPEQTTNSQSEKAPVTAGTGPVKTEPSEEPQEADTPEVVKPVVAPTTNSLNPVASKQPGTSLVKTRISAEKVTNSTQLIQARKVALNRLAVPAAAITTDMSGTFGTSAWNIDADGVLHFGAGTFTDTMSNAKQNPWAAYADEIKSISFDNKVVASNNSAYLFAGLHNLVAIEHADRFDVSQATNFMRLFAQDTSLVKVDTSNWDTSKVTDMFGTFEGAKSLVTVDVSQWNTSQVVEMANMFNFAQSLTTVDVSHWDTSQVKSMSYMFNQTVGNPETQITDTGSLQALDVSHWNMSNIGTSPYGNGGDIAYMFAGQNKLKFLDVSHWDVSHNPTFSHTFAACSALETLDVSRWNTSRSGDMTATFLRNSALSQLDVSRWDVSRVQIMDYMFSGMTAVKELNFSRWQTNGKVFFHMMHLVSGDAALTSLDLSGFHMNENGQMYFVAYLLGTNLRSFTMGPQSALMGTYYGAINDDANLPEISTMKGFNPKLYTGKWQAVGTGTVDSPNGASYSYVQLRGMYKRSESADGSIVGPAETYVWQENNVVAITGEGTKVYDGQALSTADLANYKVEVYGKVVAPTNGWQAGDLMGTSVQPALRGTSADLRNAGTYGVTLSAAGHAKLVAANPNLADINVIDGTYTIMQAPATITVNGQQAVYDGQAHQATVTVTGEVNAEKLAYKLDTVPQTEVGTYLVTPILNEAAVNGNYDIKLEPGTLAITAATGHVSVHYVNESGQQIAADDDQSGEVGADYTLVAPTISGAVLVSTPTNVTGKYALTSTDATFVYHQFSPTNPDNWGQVSVRYLDERGTQIADDRTMVGEIGTTYQVPTGQLGYVLIQATPDVAGQYMATGTTITLVYHQLKNTTADHGVVIAHYIDEAGKTLTGDTLQSQSTGVDYHLTAPSIAGYVLTAQPINVAGKFNGTTQEVTFVYHQLATTSAKNGLIISHYVDDQGQAISPDTKQVGATGSAYTLTAPTVSGYTLQSAPTVTGIFSGTVVERTFVYQKTVKPVKPVDPVAPVEPVTPVVPEQPDNTGDVQKVPGTSDKLPSQPVIMAKQAKAAGRETTNRSKVVSPKVMGKGQASLTNVGEHKLSASVNAKSLPTTLPQTDEATSFATIWGMLLAGLTGLLGWLGWRRHQS</sequence>
<dbReference type="NCBIfam" id="TIGR01167">
    <property type="entry name" value="LPXTG_anchor"/>
    <property type="match status" value="1"/>
</dbReference>
<proteinExistence type="predicted"/>
<dbReference type="SUPFAM" id="SSF52058">
    <property type="entry name" value="L domain-like"/>
    <property type="match status" value="1"/>
</dbReference>
<keyword evidence="1" id="KW-0677">Repeat</keyword>
<name>A0ABW1TG56_9LACO</name>
<reference evidence="9" key="1">
    <citation type="journal article" date="2019" name="Int. J. Syst. Evol. Microbiol.">
        <title>The Global Catalogue of Microorganisms (GCM) 10K type strain sequencing project: providing services to taxonomists for standard genome sequencing and annotation.</title>
        <authorList>
            <consortium name="The Broad Institute Genomics Platform"/>
            <consortium name="The Broad Institute Genome Sequencing Center for Infectious Disease"/>
            <person name="Wu L."/>
            <person name="Ma J."/>
        </authorList>
    </citation>
    <scope>NUCLEOTIDE SEQUENCE [LARGE SCALE GENOMIC DNA]</scope>
    <source>
        <strain evidence="9">CCM 8908</strain>
    </source>
</reference>
<dbReference type="InterPro" id="IPR005046">
    <property type="entry name" value="DUF285"/>
</dbReference>
<evidence type="ECO:0000256" key="1">
    <source>
        <dbReference type="ARBA" id="ARBA00022737"/>
    </source>
</evidence>
<feature type="compositionally biased region" description="Polar residues" evidence="2">
    <location>
        <begin position="37"/>
        <end position="55"/>
    </location>
</feature>
<dbReference type="InterPro" id="IPR009459">
    <property type="entry name" value="MucBP_dom"/>
</dbReference>
<evidence type="ECO:0000256" key="2">
    <source>
        <dbReference type="SAM" id="MobiDB-lite"/>
    </source>
</evidence>
<dbReference type="Pfam" id="PF18676">
    <property type="entry name" value="MBG_2"/>
    <property type="match status" value="1"/>
</dbReference>
<dbReference type="Gene3D" id="3.10.20.320">
    <property type="entry name" value="Putative peptidoglycan bound protein (lpxtg motif)"/>
    <property type="match status" value="4"/>
</dbReference>
<feature type="region of interest" description="Disordered" evidence="2">
    <location>
        <begin position="36"/>
        <end position="145"/>
    </location>
</feature>
<protein>
    <submittedName>
        <fullName evidence="8">MucBP domain-containing protein</fullName>
    </submittedName>
</protein>
<dbReference type="Proteomes" id="UP001596283">
    <property type="component" value="Unassembled WGS sequence"/>
</dbReference>
<evidence type="ECO:0000259" key="6">
    <source>
        <dbReference type="Pfam" id="PF17883"/>
    </source>
</evidence>
<feature type="transmembrane region" description="Helical" evidence="3">
    <location>
        <begin position="1220"/>
        <end position="1239"/>
    </location>
</feature>
<dbReference type="Pfam" id="PF03382">
    <property type="entry name" value="DUF285"/>
    <property type="match status" value="2"/>
</dbReference>
<feature type="domain" description="MBG" evidence="6">
    <location>
        <begin position="650"/>
        <end position="748"/>
    </location>
</feature>
<feature type="signal peptide" evidence="4">
    <location>
        <begin position="1"/>
        <end position="33"/>
    </location>
</feature>
<dbReference type="NCBIfam" id="TIGR02167">
    <property type="entry name" value="Liste_lipo_26"/>
    <property type="match status" value="5"/>
</dbReference>
<feature type="domain" description="MBG" evidence="7">
    <location>
        <begin position="753"/>
        <end position="822"/>
    </location>
</feature>
<dbReference type="Pfam" id="PF06458">
    <property type="entry name" value="MucBP"/>
    <property type="match status" value="4"/>
</dbReference>
<feature type="domain" description="MucBP" evidence="5">
    <location>
        <begin position="904"/>
        <end position="964"/>
    </location>
</feature>
<dbReference type="InterPro" id="IPR011889">
    <property type="entry name" value="Liste_lipo_26"/>
</dbReference>
<comment type="caution">
    <text evidence="8">The sequence shown here is derived from an EMBL/GenBank/DDBJ whole genome shotgun (WGS) entry which is preliminary data.</text>
</comment>
<dbReference type="InterPro" id="IPR041277">
    <property type="entry name" value="MBG_Lactobacillales"/>
</dbReference>
<evidence type="ECO:0000259" key="5">
    <source>
        <dbReference type="Pfam" id="PF06458"/>
    </source>
</evidence>
<dbReference type="Gene3D" id="3.80.10.10">
    <property type="entry name" value="Ribonuclease Inhibitor"/>
    <property type="match status" value="1"/>
</dbReference>
<keyword evidence="4" id="KW-0732">Signal</keyword>
<dbReference type="EMBL" id="JBHSSI010000048">
    <property type="protein sequence ID" value="MFC6260976.1"/>
    <property type="molecule type" value="Genomic_DNA"/>
</dbReference>
<evidence type="ECO:0000259" key="7">
    <source>
        <dbReference type="Pfam" id="PF18676"/>
    </source>
</evidence>
<gene>
    <name evidence="8" type="ORF">ACFP1C_08500</name>
</gene>